<feature type="domain" description="DUF1731" evidence="3">
    <location>
        <begin position="251"/>
        <end position="298"/>
    </location>
</feature>
<proteinExistence type="inferred from homology"/>
<dbReference type="Pfam" id="PF01370">
    <property type="entry name" value="Epimerase"/>
    <property type="match status" value="1"/>
</dbReference>
<gene>
    <name evidence="4" type="ORF">IT882_04940</name>
</gene>
<dbReference type="InterPro" id="IPR001509">
    <property type="entry name" value="Epimerase_deHydtase"/>
</dbReference>
<dbReference type="PANTHER" id="PTHR11092">
    <property type="entry name" value="SUGAR NUCLEOTIDE EPIMERASE RELATED"/>
    <property type="match status" value="1"/>
</dbReference>
<evidence type="ECO:0000313" key="5">
    <source>
        <dbReference type="Proteomes" id="UP000594480"/>
    </source>
</evidence>
<organism evidence="4 5">
    <name type="scientific">Microbacterium schleiferi</name>
    <dbReference type="NCBI Taxonomy" id="69362"/>
    <lineage>
        <taxon>Bacteria</taxon>
        <taxon>Bacillati</taxon>
        <taxon>Actinomycetota</taxon>
        <taxon>Actinomycetes</taxon>
        <taxon>Micrococcales</taxon>
        <taxon>Microbacteriaceae</taxon>
        <taxon>Microbacterium</taxon>
    </lineage>
</organism>
<evidence type="ECO:0000259" key="3">
    <source>
        <dbReference type="Pfam" id="PF08338"/>
    </source>
</evidence>
<reference evidence="4 5" key="1">
    <citation type="submission" date="2020-11" db="EMBL/GenBank/DDBJ databases">
        <title>Amino acid is mineralized and recycled by bacteria in oceanic microbiome.</title>
        <authorList>
            <person name="Zheng L.Y."/>
        </authorList>
    </citation>
    <scope>NUCLEOTIDE SEQUENCE [LARGE SCALE GENOMIC DNA]</scope>
    <source>
        <strain evidence="4 5">A32-1</strain>
    </source>
</reference>
<dbReference type="AlphaFoldDB" id="A0A7S8RHS2"/>
<dbReference type="EMBL" id="CP064760">
    <property type="protein sequence ID" value="QPE05401.1"/>
    <property type="molecule type" value="Genomic_DNA"/>
</dbReference>
<dbReference type="Gene3D" id="3.40.50.720">
    <property type="entry name" value="NAD(P)-binding Rossmann-like Domain"/>
    <property type="match status" value="1"/>
</dbReference>
<dbReference type="KEGG" id="msf:IT882_04940"/>
<dbReference type="PANTHER" id="PTHR11092:SF0">
    <property type="entry name" value="EPIMERASE FAMILY PROTEIN SDR39U1"/>
    <property type="match status" value="1"/>
</dbReference>
<dbReference type="NCBIfam" id="TIGR01777">
    <property type="entry name" value="yfcH"/>
    <property type="match status" value="1"/>
</dbReference>
<accession>A0A7S8RHS2</accession>
<comment type="similarity">
    <text evidence="1">Belongs to the NAD(P)-dependent epimerase/dehydratase family. SDR39U1 subfamily.</text>
</comment>
<dbReference type="RefSeq" id="WP_195693418.1">
    <property type="nucleotide sequence ID" value="NZ_CP064760.1"/>
</dbReference>
<protein>
    <submittedName>
        <fullName evidence="4">TIGR01777 family protein</fullName>
    </submittedName>
</protein>
<dbReference type="Pfam" id="PF08338">
    <property type="entry name" value="DUF1731"/>
    <property type="match status" value="1"/>
</dbReference>
<feature type="domain" description="NAD-dependent epimerase/dehydratase" evidence="2">
    <location>
        <begin position="9"/>
        <end position="216"/>
    </location>
</feature>
<dbReference type="InterPro" id="IPR010099">
    <property type="entry name" value="SDR39U1"/>
</dbReference>
<dbReference type="InterPro" id="IPR036291">
    <property type="entry name" value="NAD(P)-bd_dom_sf"/>
</dbReference>
<dbReference type="InterPro" id="IPR013549">
    <property type="entry name" value="DUF1731"/>
</dbReference>
<dbReference type="Proteomes" id="UP000594480">
    <property type="component" value="Chromosome"/>
</dbReference>
<keyword evidence="5" id="KW-1185">Reference proteome</keyword>
<sequence length="303" mass="31775">MPESALRHVVIGGASGLIGRALAESLRADGIRVTTLVRAADAGADEVSWLVDSDVLDPAVLAGADAVIGLNGASIGRFPWNSSYKHTLLWSRITPTRALARAVRELGTDAPHFVSASAVGYYGTDPAGAIAEDAPRGDGFLADLCGEWESAAAAAGEDARVATLRTAPIIHRDGVLKPLILLTKLGLSGPLGRGTQVWPWISLEDEVRAIRHVLDTGIVGPVNLCGPTRATANDIGFALARELNRPYLLRAPEWGLKLALGPDPTESLLTTDAYVIPEVLAASGFTWTHETAEDAVREAVAGS</sequence>
<dbReference type="SUPFAM" id="SSF51735">
    <property type="entry name" value="NAD(P)-binding Rossmann-fold domains"/>
    <property type="match status" value="1"/>
</dbReference>
<evidence type="ECO:0000256" key="1">
    <source>
        <dbReference type="ARBA" id="ARBA00009353"/>
    </source>
</evidence>
<evidence type="ECO:0000259" key="2">
    <source>
        <dbReference type="Pfam" id="PF01370"/>
    </source>
</evidence>
<evidence type="ECO:0000313" key="4">
    <source>
        <dbReference type="EMBL" id="QPE05401.1"/>
    </source>
</evidence>
<name>A0A7S8RHS2_9MICO</name>